<dbReference type="PRINTS" id="PR00080">
    <property type="entry name" value="SDRFAMILY"/>
</dbReference>
<name>A0AAN7T456_9EURO</name>
<dbReference type="Proteomes" id="UP001309876">
    <property type="component" value="Unassembled WGS sequence"/>
</dbReference>
<dbReference type="GO" id="GO:0019433">
    <property type="term" value="P:triglyceride catabolic process"/>
    <property type="evidence" value="ECO:0007669"/>
    <property type="project" value="TreeGrafter"/>
</dbReference>
<dbReference type="Pfam" id="PF00106">
    <property type="entry name" value="adh_short"/>
    <property type="match status" value="1"/>
</dbReference>
<evidence type="ECO:0000256" key="2">
    <source>
        <dbReference type="ARBA" id="ARBA00022857"/>
    </source>
</evidence>
<dbReference type="CDD" id="cd05374">
    <property type="entry name" value="17beta-HSD-like_SDR_c"/>
    <property type="match status" value="1"/>
</dbReference>
<dbReference type="GO" id="GO:0004806">
    <property type="term" value="F:triacylglycerol lipase activity"/>
    <property type="evidence" value="ECO:0007669"/>
    <property type="project" value="TreeGrafter"/>
</dbReference>
<keyword evidence="2" id="KW-0521">NADP</keyword>
<evidence type="ECO:0000313" key="5">
    <source>
        <dbReference type="EMBL" id="KAK5087942.1"/>
    </source>
</evidence>
<evidence type="ECO:0000256" key="4">
    <source>
        <dbReference type="RuleBase" id="RU000363"/>
    </source>
</evidence>
<dbReference type="PRINTS" id="PR00081">
    <property type="entry name" value="GDHRDH"/>
</dbReference>
<dbReference type="EMBL" id="JAVRRJ010000002">
    <property type="protein sequence ID" value="KAK5087942.1"/>
    <property type="molecule type" value="Genomic_DNA"/>
</dbReference>
<evidence type="ECO:0000256" key="1">
    <source>
        <dbReference type="ARBA" id="ARBA00006484"/>
    </source>
</evidence>
<dbReference type="GO" id="GO:0005811">
    <property type="term" value="C:lipid droplet"/>
    <property type="evidence" value="ECO:0007669"/>
    <property type="project" value="TreeGrafter"/>
</dbReference>
<dbReference type="GO" id="GO:0006654">
    <property type="term" value="P:phosphatidic acid biosynthetic process"/>
    <property type="evidence" value="ECO:0007669"/>
    <property type="project" value="TreeGrafter"/>
</dbReference>
<dbReference type="GO" id="GO:0005783">
    <property type="term" value="C:endoplasmic reticulum"/>
    <property type="evidence" value="ECO:0007669"/>
    <property type="project" value="TreeGrafter"/>
</dbReference>
<comment type="caution">
    <text evidence="5">The sequence shown here is derived from an EMBL/GenBank/DDBJ whole genome shotgun (WGS) entry which is preliminary data.</text>
</comment>
<dbReference type="AlphaFoldDB" id="A0AAN7T456"/>
<evidence type="ECO:0000256" key="3">
    <source>
        <dbReference type="ARBA" id="ARBA00023002"/>
    </source>
</evidence>
<gene>
    <name evidence="5" type="ORF">LTR05_002158</name>
</gene>
<keyword evidence="3" id="KW-0560">Oxidoreductase</keyword>
<sequence>MSDTKVALITGCSSGGLGAALAIALKPIGYRVIATARNTSKLEETRAAGIESLELDVLSPKSISACVEKLTALTGRLDLLVNNAGSSYYMPVMDIDVAKAKEVFDLNVWSLVNVSQAFLPLLLKSPGAKIANNLSIATYLGLPIQATYNASKAAANQITESMRLELAPFDIKVVALLTGSVKSNLFNNLPRNPPLPENSIYRVVPGGLTMMNDPAKLMTEESDMDAQTWAGQVAAELVKVNPPHQIWRGSHATVAKVACHFPVGMFDGQVYQQTKFDEVERALKMGKTS</sequence>
<dbReference type="Gene3D" id="3.40.50.720">
    <property type="entry name" value="NAD(P)-binding Rossmann-like Domain"/>
    <property type="match status" value="1"/>
</dbReference>
<dbReference type="PANTHER" id="PTHR44169">
    <property type="entry name" value="NADPH-DEPENDENT 1-ACYLDIHYDROXYACETONE PHOSPHATE REDUCTASE"/>
    <property type="match status" value="1"/>
</dbReference>
<protein>
    <submittedName>
        <fullName evidence="5">Uncharacterized protein</fullName>
    </submittedName>
</protein>
<dbReference type="InterPro" id="IPR020904">
    <property type="entry name" value="Sc_DH/Rdtase_CS"/>
</dbReference>
<dbReference type="InterPro" id="IPR036291">
    <property type="entry name" value="NAD(P)-bd_dom_sf"/>
</dbReference>
<proteinExistence type="inferred from homology"/>
<comment type="similarity">
    <text evidence="1 4">Belongs to the short-chain dehydrogenases/reductases (SDR) family.</text>
</comment>
<dbReference type="SUPFAM" id="SSF51735">
    <property type="entry name" value="NAD(P)-binding Rossmann-fold domains"/>
    <property type="match status" value="1"/>
</dbReference>
<dbReference type="InterPro" id="IPR002347">
    <property type="entry name" value="SDR_fam"/>
</dbReference>
<dbReference type="PANTHER" id="PTHR44169:SF6">
    <property type="entry name" value="NADPH-DEPENDENT 1-ACYLDIHYDROXYACETONE PHOSPHATE REDUCTASE"/>
    <property type="match status" value="1"/>
</dbReference>
<organism evidence="5 6">
    <name type="scientific">Lithohypha guttulata</name>
    <dbReference type="NCBI Taxonomy" id="1690604"/>
    <lineage>
        <taxon>Eukaryota</taxon>
        <taxon>Fungi</taxon>
        <taxon>Dikarya</taxon>
        <taxon>Ascomycota</taxon>
        <taxon>Pezizomycotina</taxon>
        <taxon>Eurotiomycetes</taxon>
        <taxon>Chaetothyriomycetidae</taxon>
        <taxon>Chaetothyriales</taxon>
        <taxon>Trichomeriaceae</taxon>
        <taxon>Lithohypha</taxon>
    </lineage>
</organism>
<accession>A0AAN7T456</accession>
<dbReference type="GO" id="GO:0000140">
    <property type="term" value="F:acylglycerone-phosphate reductase (NADP+) activity"/>
    <property type="evidence" value="ECO:0007669"/>
    <property type="project" value="TreeGrafter"/>
</dbReference>
<dbReference type="PROSITE" id="PS00061">
    <property type="entry name" value="ADH_SHORT"/>
    <property type="match status" value="1"/>
</dbReference>
<reference evidence="5 6" key="1">
    <citation type="submission" date="2023-08" db="EMBL/GenBank/DDBJ databases">
        <title>Black Yeasts Isolated from many extreme environments.</title>
        <authorList>
            <person name="Coleine C."/>
            <person name="Stajich J.E."/>
            <person name="Selbmann L."/>
        </authorList>
    </citation>
    <scope>NUCLEOTIDE SEQUENCE [LARGE SCALE GENOMIC DNA]</scope>
    <source>
        <strain evidence="5 6">CCFEE 5910</strain>
    </source>
</reference>
<keyword evidence="6" id="KW-1185">Reference proteome</keyword>
<evidence type="ECO:0000313" key="6">
    <source>
        <dbReference type="Proteomes" id="UP001309876"/>
    </source>
</evidence>